<organism evidence="2 3">
    <name type="scientific">Legionella wadsworthii</name>
    <dbReference type="NCBI Taxonomy" id="28088"/>
    <lineage>
        <taxon>Bacteria</taxon>
        <taxon>Pseudomonadati</taxon>
        <taxon>Pseudomonadota</taxon>
        <taxon>Gammaproteobacteria</taxon>
        <taxon>Legionellales</taxon>
        <taxon>Legionellaceae</taxon>
        <taxon>Legionella</taxon>
    </lineage>
</organism>
<proteinExistence type="predicted"/>
<dbReference type="RefSeq" id="WP_031564792.1">
    <property type="nucleotide sequence ID" value="NZ_CAAAIS010000001.1"/>
</dbReference>
<dbReference type="EMBL" id="UGPB01000001">
    <property type="protein sequence ID" value="STY29847.1"/>
    <property type="molecule type" value="Genomic_DNA"/>
</dbReference>
<keyword evidence="1" id="KW-0812">Transmembrane</keyword>
<reference evidence="2 3" key="1">
    <citation type="submission" date="2018-06" db="EMBL/GenBank/DDBJ databases">
        <authorList>
            <consortium name="Pathogen Informatics"/>
            <person name="Doyle S."/>
        </authorList>
    </citation>
    <scope>NUCLEOTIDE SEQUENCE [LARGE SCALE GENOMIC DNA]</scope>
    <source>
        <strain evidence="2 3">NCTC11532</strain>
    </source>
</reference>
<feature type="transmembrane region" description="Helical" evidence="1">
    <location>
        <begin position="92"/>
        <end position="118"/>
    </location>
</feature>
<evidence type="ECO:0000313" key="3">
    <source>
        <dbReference type="Proteomes" id="UP000255297"/>
    </source>
</evidence>
<dbReference type="Proteomes" id="UP000255297">
    <property type="component" value="Unassembled WGS sequence"/>
</dbReference>
<accession>A0A378LT10</accession>
<protein>
    <submittedName>
        <fullName evidence="2">Membrane-bound metal-dependent hydrolase</fullName>
    </submittedName>
</protein>
<keyword evidence="1" id="KW-0472">Membrane</keyword>
<dbReference type="GO" id="GO:0016787">
    <property type="term" value="F:hydrolase activity"/>
    <property type="evidence" value="ECO:0007669"/>
    <property type="project" value="UniProtKB-KW"/>
</dbReference>
<dbReference type="OrthoDB" id="9781927at2"/>
<evidence type="ECO:0000313" key="2">
    <source>
        <dbReference type="EMBL" id="STY29847.1"/>
    </source>
</evidence>
<feature type="transmembrane region" description="Helical" evidence="1">
    <location>
        <begin position="58"/>
        <end position="80"/>
    </location>
</feature>
<feature type="transmembrane region" description="Helical" evidence="1">
    <location>
        <begin position="130"/>
        <end position="148"/>
    </location>
</feature>
<dbReference type="Pfam" id="PF04307">
    <property type="entry name" value="YdjM"/>
    <property type="match status" value="1"/>
</dbReference>
<sequence>MDPVTHAFLGAATSQAILYQKDKRNAWLVGGIAAMAPDLDIFIRESGNPMLFFLYHRYFTHSLLFIPIGALIVSLFLLLFKRFRKNWQFTFLAALIGYATHGVLDACTTYGTVLFWPFSEIRVSWDVVSIVDPLVTIILCIGITSTLVFNKRQPVLISLLLVGLFMLFNTYQHHRAMEAVESKLTQMRLKTREVRVFPKLLSSTAWRGIGKAENNIYIIDAYTPLFKKYNSKFVNSYPSFSPSDLPASIKSSPTLMKDFAIFNWFTDYYLIIANRQPLVLVDGRFLLDSDATIGLWGIEFLPRQPHVRELDSVHLKS</sequence>
<evidence type="ECO:0000256" key="1">
    <source>
        <dbReference type="SAM" id="Phobius"/>
    </source>
</evidence>
<name>A0A378LT10_9GAMM</name>
<dbReference type="STRING" id="1122170.GCA_000701265_00437"/>
<keyword evidence="1" id="KW-1133">Transmembrane helix</keyword>
<gene>
    <name evidence="2" type="ORF">NCTC11532_02049</name>
</gene>
<dbReference type="InterPro" id="IPR053170">
    <property type="entry name" value="Transcription_regulator"/>
</dbReference>
<dbReference type="PANTHER" id="PTHR40031">
    <property type="entry name" value="HYPOTHETICAL MEMBRANE SPANNING PROTEIN"/>
    <property type="match status" value="1"/>
</dbReference>
<dbReference type="AlphaFoldDB" id="A0A378LT10"/>
<keyword evidence="2" id="KW-0378">Hydrolase</keyword>
<dbReference type="PANTHER" id="PTHR40031:SF1">
    <property type="entry name" value="MEMBRANE-BOUND METAL-DEPENDENT HYDROLASE"/>
    <property type="match status" value="1"/>
</dbReference>
<keyword evidence="3" id="KW-1185">Reference proteome</keyword>
<dbReference type="InterPro" id="IPR007404">
    <property type="entry name" value="YdjM-like"/>
</dbReference>
<feature type="transmembrane region" description="Helical" evidence="1">
    <location>
        <begin position="155"/>
        <end position="171"/>
    </location>
</feature>